<reference evidence="2" key="1">
    <citation type="submission" date="2014-09" db="EMBL/GenBank/DDBJ databases">
        <authorList>
            <person name="Magalhaes I.L.F."/>
            <person name="Oliveira U."/>
            <person name="Santos F.R."/>
            <person name="Vidigal T.H.D.A."/>
            <person name="Brescovit A.D."/>
            <person name="Santos A.J."/>
        </authorList>
    </citation>
    <scope>NUCLEOTIDE SEQUENCE</scope>
    <source>
        <tissue evidence="2">Shoot tissue taken approximately 20 cm above the soil surface</tissue>
    </source>
</reference>
<sequence>MTKKESSFNTIHQLRSHSNRQHGINKRKKISRVKGGDD</sequence>
<accession>A0A0A8XPT4</accession>
<feature type="compositionally biased region" description="Basic residues" evidence="1">
    <location>
        <begin position="14"/>
        <end position="32"/>
    </location>
</feature>
<evidence type="ECO:0000313" key="2">
    <source>
        <dbReference type="EMBL" id="JAD15736.1"/>
    </source>
</evidence>
<dbReference type="AlphaFoldDB" id="A0A0A8XPT4"/>
<name>A0A0A8XPT4_ARUDO</name>
<organism evidence="2">
    <name type="scientific">Arundo donax</name>
    <name type="common">Giant reed</name>
    <name type="synonym">Donax arundinaceus</name>
    <dbReference type="NCBI Taxonomy" id="35708"/>
    <lineage>
        <taxon>Eukaryota</taxon>
        <taxon>Viridiplantae</taxon>
        <taxon>Streptophyta</taxon>
        <taxon>Embryophyta</taxon>
        <taxon>Tracheophyta</taxon>
        <taxon>Spermatophyta</taxon>
        <taxon>Magnoliopsida</taxon>
        <taxon>Liliopsida</taxon>
        <taxon>Poales</taxon>
        <taxon>Poaceae</taxon>
        <taxon>PACMAD clade</taxon>
        <taxon>Arundinoideae</taxon>
        <taxon>Arundineae</taxon>
        <taxon>Arundo</taxon>
    </lineage>
</organism>
<reference evidence="2" key="2">
    <citation type="journal article" date="2015" name="Data Brief">
        <title>Shoot transcriptome of the giant reed, Arundo donax.</title>
        <authorList>
            <person name="Barrero R.A."/>
            <person name="Guerrero F.D."/>
            <person name="Moolhuijzen P."/>
            <person name="Goolsby J.A."/>
            <person name="Tidwell J."/>
            <person name="Bellgard S.E."/>
            <person name="Bellgard M.I."/>
        </authorList>
    </citation>
    <scope>NUCLEOTIDE SEQUENCE</scope>
    <source>
        <tissue evidence="2">Shoot tissue taken approximately 20 cm above the soil surface</tissue>
    </source>
</reference>
<protein>
    <submittedName>
        <fullName evidence="2">Uncharacterized protein</fullName>
    </submittedName>
</protein>
<feature type="region of interest" description="Disordered" evidence="1">
    <location>
        <begin position="1"/>
        <end position="38"/>
    </location>
</feature>
<dbReference type="EMBL" id="GBRH01282159">
    <property type="protein sequence ID" value="JAD15736.1"/>
    <property type="molecule type" value="Transcribed_RNA"/>
</dbReference>
<evidence type="ECO:0000256" key="1">
    <source>
        <dbReference type="SAM" id="MobiDB-lite"/>
    </source>
</evidence>
<proteinExistence type="predicted"/>